<dbReference type="AlphaFoldDB" id="A0A2A4ALN1"/>
<organism evidence="1 2">
    <name type="scientific">Corynebacterium accolens</name>
    <dbReference type="NCBI Taxonomy" id="38284"/>
    <lineage>
        <taxon>Bacteria</taxon>
        <taxon>Bacillati</taxon>
        <taxon>Actinomycetota</taxon>
        <taxon>Actinomycetes</taxon>
        <taxon>Mycobacteriales</taxon>
        <taxon>Corynebacteriaceae</taxon>
        <taxon>Corynebacterium</taxon>
    </lineage>
</organism>
<comment type="caution">
    <text evidence="1">The sequence shown here is derived from an EMBL/GenBank/DDBJ whole genome shotgun (WGS) entry which is preliminary data.</text>
</comment>
<sequence length="128" mass="14989">MTYLYRAQIIGYPEFEEYEAFDYRYEPFETTWEKPVGWEPDEDYINRFKSNKYFEPNTDKFYRSRSSAKARVDLLNSMGYEAIVQRSAPVEWPAECKEKVESGQALEVAKAVGVLKRAGIIQSADELF</sequence>
<dbReference type="Proteomes" id="UP000218690">
    <property type="component" value="Unassembled WGS sequence"/>
</dbReference>
<proteinExistence type="predicted"/>
<evidence type="ECO:0000313" key="2">
    <source>
        <dbReference type="Proteomes" id="UP000218690"/>
    </source>
</evidence>
<protein>
    <submittedName>
        <fullName evidence="1">Uncharacterized protein</fullName>
    </submittedName>
</protein>
<gene>
    <name evidence="1" type="ORF">COM45_04740</name>
</gene>
<accession>A0A2A4ALN1</accession>
<evidence type="ECO:0000313" key="1">
    <source>
        <dbReference type="EMBL" id="PCC83106.1"/>
    </source>
</evidence>
<dbReference type="EMBL" id="NWBP01000016">
    <property type="protein sequence ID" value="PCC83106.1"/>
    <property type="molecule type" value="Genomic_DNA"/>
</dbReference>
<name>A0A2A4ALN1_9CORY</name>
<reference evidence="1 2" key="1">
    <citation type="submission" date="2017-09" db="EMBL/GenBank/DDBJ databases">
        <title>Draft Genome Sequence of Corynebacterium accolens AH4003.</title>
        <authorList>
            <person name="Chen Y."/>
            <person name="Oosthuysen W.F."/>
            <person name="Kelley S."/>
            <person name="Horswill A."/>
        </authorList>
    </citation>
    <scope>NUCLEOTIDE SEQUENCE [LARGE SCALE GENOMIC DNA]</scope>
    <source>
        <strain evidence="1 2">AH4003</strain>
    </source>
</reference>